<dbReference type="PRINTS" id="PR00036">
    <property type="entry name" value="HTHLACI"/>
</dbReference>
<dbReference type="InterPro" id="IPR001761">
    <property type="entry name" value="Peripla_BP/Lac1_sug-bd_dom"/>
</dbReference>
<dbReference type="PROSITE" id="PS00356">
    <property type="entry name" value="HTH_LACI_1"/>
    <property type="match status" value="1"/>
</dbReference>
<dbReference type="AlphaFoldDB" id="A0A7G8BNE3"/>
<keyword evidence="2 5" id="KW-0238">DNA-binding</keyword>
<evidence type="ECO:0000313" key="6">
    <source>
        <dbReference type="Proteomes" id="UP000515312"/>
    </source>
</evidence>
<accession>A0A7G8BNE3</accession>
<proteinExistence type="predicted"/>
<dbReference type="InterPro" id="IPR000843">
    <property type="entry name" value="HTH_LacI"/>
</dbReference>
<keyword evidence="6" id="KW-1185">Reference proteome</keyword>
<dbReference type="Proteomes" id="UP000515312">
    <property type="component" value="Chromosome"/>
</dbReference>
<sequence length="348" mass="38231">MSKTGPHPTLADVARKAGVGTTTVSRVINGGHRVSPRTLNRVHSVIEQLGYMPNQAARILKGERTKTIGLVIPSIADSFFSSCAEAAQEIARANDSLLIVTVTNNDPHVEMENLNVLMRHRTDGLLLAPANYQSESLAEFLGRISTPVVSFDRPIAKTDVPSVVADNYNGARIAIEHLIGHGYKRILCLGGETTLYTMRERLRGYRHAIEEAGLPAIIDMSVKDYKSAEYAIESHLSASQPPDAIFTLKNSTTIYAFETLQKLHVAIPKSVALLGFDDFELASTLRPSISVIQQPVEDLGRIAAEILFEQLFPTKKKKHQLGKKRPDQVKLETRLVLRNSCGCNPTSN</sequence>
<gene>
    <name evidence="5" type="ORF">H7849_09240</name>
</gene>
<dbReference type="SUPFAM" id="SSF53822">
    <property type="entry name" value="Periplasmic binding protein-like I"/>
    <property type="match status" value="1"/>
</dbReference>
<evidence type="ECO:0000259" key="4">
    <source>
        <dbReference type="PROSITE" id="PS50932"/>
    </source>
</evidence>
<dbReference type="SUPFAM" id="SSF47413">
    <property type="entry name" value="lambda repressor-like DNA-binding domains"/>
    <property type="match status" value="1"/>
</dbReference>
<dbReference type="Gene3D" id="1.10.260.40">
    <property type="entry name" value="lambda repressor-like DNA-binding domains"/>
    <property type="match status" value="1"/>
</dbReference>
<dbReference type="PROSITE" id="PS50932">
    <property type="entry name" value="HTH_LACI_2"/>
    <property type="match status" value="1"/>
</dbReference>
<dbReference type="GO" id="GO:0000976">
    <property type="term" value="F:transcription cis-regulatory region binding"/>
    <property type="evidence" value="ECO:0007669"/>
    <property type="project" value="TreeGrafter"/>
</dbReference>
<dbReference type="SMART" id="SM00354">
    <property type="entry name" value="HTH_LACI"/>
    <property type="match status" value="1"/>
</dbReference>
<organism evidence="5 6">
    <name type="scientific">Alloacidobacterium dinghuense</name>
    <dbReference type="NCBI Taxonomy" id="2763107"/>
    <lineage>
        <taxon>Bacteria</taxon>
        <taxon>Pseudomonadati</taxon>
        <taxon>Acidobacteriota</taxon>
        <taxon>Terriglobia</taxon>
        <taxon>Terriglobales</taxon>
        <taxon>Acidobacteriaceae</taxon>
        <taxon>Alloacidobacterium</taxon>
    </lineage>
</organism>
<dbReference type="InterPro" id="IPR028082">
    <property type="entry name" value="Peripla_BP_I"/>
</dbReference>
<dbReference type="Gene3D" id="3.40.50.2300">
    <property type="match status" value="2"/>
</dbReference>
<evidence type="ECO:0000313" key="5">
    <source>
        <dbReference type="EMBL" id="QNI34063.1"/>
    </source>
</evidence>
<dbReference type="PANTHER" id="PTHR30146:SF109">
    <property type="entry name" value="HTH-TYPE TRANSCRIPTIONAL REGULATOR GALS"/>
    <property type="match status" value="1"/>
</dbReference>
<protein>
    <submittedName>
        <fullName evidence="5">LacI family DNA-binding transcriptional regulator</fullName>
    </submittedName>
</protein>
<feature type="domain" description="HTH lacI-type" evidence="4">
    <location>
        <begin position="8"/>
        <end position="62"/>
    </location>
</feature>
<dbReference type="CDD" id="cd06267">
    <property type="entry name" value="PBP1_LacI_sugar_binding-like"/>
    <property type="match status" value="1"/>
</dbReference>
<dbReference type="GO" id="GO:0003700">
    <property type="term" value="F:DNA-binding transcription factor activity"/>
    <property type="evidence" value="ECO:0007669"/>
    <property type="project" value="TreeGrafter"/>
</dbReference>
<evidence type="ECO:0000256" key="1">
    <source>
        <dbReference type="ARBA" id="ARBA00023015"/>
    </source>
</evidence>
<evidence type="ECO:0000256" key="3">
    <source>
        <dbReference type="ARBA" id="ARBA00023163"/>
    </source>
</evidence>
<reference evidence="5 6" key="1">
    <citation type="submission" date="2020-08" db="EMBL/GenBank/DDBJ databases">
        <title>Edaphobacter telluris sp. nov. and Acidobacterium dinghuensis sp. nov., two acidobacteria isolated from forest soil.</title>
        <authorList>
            <person name="Fu J."/>
            <person name="Qiu L."/>
        </authorList>
    </citation>
    <scope>NUCLEOTIDE SEQUENCE [LARGE SCALE GENOMIC DNA]</scope>
    <source>
        <strain evidence="5">4Y35</strain>
    </source>
</reference>
<dbReference type="Pfam" id="PF00532">
    <property type="entry name" value="Peripla_BP_1"/>
    <property type="match status" value="1"/>
</dbReference>
<dbReference type="PANTHER" id="PTHR30146">
    <property type="entry name" value="LACI-RELATED TRANSCRIPTIONAL REPRESSOR"/>
    <property type="match status" value="1"/>
</dbReference>
<dbReference type="KEGG" id="adin:H7849_09240"/>
<keyword evidence="1" id="KW-0805">Transcription regulation</keyword>
<dbReference type="CDD" id="cd01392">
    <property type="entry name" value="HTH_LacI"/>
    <property type="match status" value="1"/>
</dbReference>
<dbReference type="Pfam" id="PF00356">
    <property type="entry name" value="LacI"/>
    <property type="match status" value="1"/>
</dbReference>
<evidence type="ECO:0000256" key="2">
    <source>
        <dbReference type="ARBA" id="ARBA00023125"/>
    </source>
</evidence>
<dbReference type="InterPro" id="IPR010982">
    <property type="entry name" value="Lambda_DNA-bd_dom_sf"/>
</dbReference>
<dbReference type="RefSeq" id="WP_186745913.1">
    <property type="nucleotide sequence ID" value="NZ_CP060394.1"/>
</dbReference>
<keyword evidence="3" id="KW-0804">Transcription</keyword>
<name>A0A7G8BNE3_9BACT</name>
<dbReference type="EMBL" id="CP060394">
    <property type="protein sequence ID" value="QNI34063.1"/>
    <property type="molecule type" value="Genomic_DNA"/>
</dbReference>